<comment type="similarity">
    <text evidence="2">Belongs to the SEC23/SEC24 family. SEC24 subfamily.</text>
</comment>
<evidence type="ECO:0008006" key="9">
    <source>
        <dbReference type="Google" id="ProtNLM"/>
    </source>
</evidence>
<feature type="domain" description="Zinc finger Sec23/Sec24-type" evidence="5">
    <location>
        <begin position="345"/>
        <end position="383"/>
    </location>
</feature>
<comment type="caution">
    <text evidence="7">The sequence shown here is derived from an EMBL/GenBank/DDBJ whole genome shotgun (WGS) entry which is preliminary data.</text>
</comment>
<evidence type="ECO:0000256" key="4">
    <source>
        <dbReference type="SAM" id="MobiDB-lite"/>
    </source>
</evidence>
<proteinExistence type="inferred from homology"/>
<dbReference type="Gene3D" id="2.60.40.1670">
    <property type="entry name" value="beta-sandwich domain of Sec23/24"/>
    <property type="match status" value="1"/>
</dbReference>
<feature type="region of interest" description="Disordered" evidence="4">
    <location>
        <begin position="1"/>
        <end position="46"/>
    </location>
</feature>
<evidence type="ECO:0000256" key="3">
    <source>
        <dbReference type="ARBA" id="ARBA00023034"/>
    </source>
</evidence>
<keyword evidence="3" id="KW-0333">Golgi apparatus</keyword>
<evidence type="ECO:0000313" key="7">
    <source>
        <dbReference type="EMBL" id="KAE9460669.1"/>
    </source>
</evidence>
<dbReference type="GO" id="GO:0000139">
    <property type="term" value="C:Golgi membrane"/>
    <property type="evidence" value="ECO:0007669"/>
    <property type="project" value="UniProtKB-SubCell"/>
</dbReference>
<dbReference type="Proteomes" id="UP000428333">
    <property type="component" value="Linkage Group LG04"/>
</dbReference>
<dbReference type="SUPFAM" id="SSF53300">
    <property type="entry name" value="vWA-like"/>
    <property type="match status" value="2"/>
</dbReference>
<dbReference type="Gene3D" id="3.40.20.10">
    <property type="entry name" value="Severin"/>
    <property type="match status" value="1"/>
</dbReference>
<evidence type="ECO:0000256" key="2">
    <source>
        <dbReference type="ARBA" id="ARBA00008334"/>
    </source>
</evidence>
<name>A0A6A4LZ74_9ERIC</name>
<dbReference type="GO" id="GO:0008270">
    <property type="term" value="F:zinc ion binding"/>
    <property type="evidence" value="ECO:0007669"/>
    <property type="project" value="InterPro"/>
</dbReference>
<evidence type="ECO:0000313" key="8">
    <source>
        <dbReference type="Proteomes" id="UP000428333"/>
    </source>
</evidence>
<evidence type="ECO:0000259" key="5">
    <source>
        <dbReference type="Pfam" id="PF04810"/>
    </source>
</evidence>
<dbReference type="PANTHER" id="PTHR13803">
    <property type="entry name" value="SEC24-RELATED PROTEIN"/>
    <property type="match status" value="1"/>
</dbReference>
<dbReference type="Gene3D" id="3.40.50.410">
    <property type="entry name" value="von Willebrand factor, type A domain"/>
    <property type="match status" value="2"/>
</dbReference>
<dbReference type="SUPFAM" id="SSF82754">
    <property type="entry name" value="C-terminal, gelsolin-like domain of Sec23/24"/>
    <property type="match status" value="1"/>
</dbReference>
<dbReference type="GO" id="GO:0000149">
    <property type="term" value="F:SNARE binding"/>
    <property type="evidence" value="ECO:0007669"/>
    <property type="project" value="TreeGrafter"/>
</dbReference>
<dbReference type="InterPro" id="IPR050550">
    <property type="entry name" value="SEC23_SEC24_subfamily"/>
</dbReference>
<dbReference type="InterPro" id="IPR029006">
    <property type="entry name" value="ADF-H/Gelsolin-like_dom_sf"/>
</dbReference>
<dbReference type="InterPro" id="IPR006895">
    <property type="entry name" value="Znf_Sec23_Sec24"/>
</dbReference>
<dbReference type="EMBL" id="QEFC01001001">
    <property type="protein sequence ID" value="KAE9460669.1"/>
    <property type="molecule type" value="Genomic_DNA"/>
</dbReference>
<dbReference type="GO" id="GO:0006886">
    <property type="term" value="P:intracellular protein transport"/>
    <property type="evidence" value="ECO:0007669"/>
    <property type="project" value="InterPro"/>
</dbReference>
<dbReference type="SUPFAM" id="SSF81995">
    <property type="entry name" value="beta-sandwich domain of Sec23/24"/>
    <property type="match status" value="1"/>
</dbReference>
<evidence type="ECO:0000256" key="1">
    <source>
        <dbReference type="ARBA" id="ARBA00004394"/>
    </source>
</evidence>
<feature type="non-terminal residue" evidence="7">
    <location>
        <position position="1"/>
    </location>
</feature>
<sequence length="1257" mass="138850">MNTMGTENSNSGNFPRRPASSPPTFVAASQSTTPFLSSGPVIGPEASAFRSTTPIAFQTSRPFLPSAPVVGPEASGLDQHKQVGQLAPPHISAPGQPVFPPPIRHPAGHVPSLPVSLPLRPQIPSVPMGSPPQSINQLPSGMNIPPSSLDSSFSAPRPTLQTLQTSCTGFPGNPQSAVIQPPPVQSAHFVTHQGGFGPVPPTTSASFPSRQGGYVPPPPVAAPLGVYSREHIRHQGSGPPMGAVQGLAEDFSSLSVASVPGSIDPGLDSKALPRPLDGDVEPESFADTYPLNCDSRYVRFTTCTMPNSQSLVSRWHLPLGAVVCPLAEAPDGEEVPVVNFTPSGIIRCRICRTYVNPYVTFTDGGRKWRCNICAWLNDVSGDYFAHLDASGKRVDLNERPELTKGVWNSLLRLMECLRFALLANKDGPLAIYVALLPAHVVAQTVKSCLDRLPGYPRTRVGFITFDSTLHFYNMKASKASSLVQPQMMVVSDLDDLFVPLPDDLLVNLSESRIVVDAFLDSLSSMFQDNVNVESAFGPALKAAHMVMVRSIISAFSGDYFAHLDASGKRVDLNERPELTKGSVEFIAPVEYMHRRPMPPLYFFLIDVSISAVKSGMLEVGKMVKALVLIVSKALSTMDIAYGLAILCTAGNVMFVATEMDLCSSETAFSLYDLDLYTYIFDVCFQVVAQTVKSCLDRLPGYPRTRSSLVQPQMMVVSDLDDLFVPLPDDLLVNLSESRIVVDAFLDSLSSMFQDNVNVESAFGPALKAAHMVMVRSIISAFWPSFDLLTYSLPILQRQLGGKLLIFQNMLPSLGVGRLRLRGDDLRVYGTDKEHALRRAEDPFYKQMAADCVALAPSWLHFNPIVLESEIETQGDGWLKEKRIETRQKLQKMQGVDKTERHSWASLLVLGTLAKYTGGQVCYYPSFHSAIHKEKLRHELARDLTRETAWEAIMRIRCGKGLRVTSYHVTLEETLLTTQTVYFQVGLLYPSLHAKEVQAWLSWHMHMEIRYTIYAHQMLGCFPLSSLEDEDPNASQRYALASIPVVADLGEMYRQADTGAVVSLLCRLALYKSIPLRGGYPDAQLDERCAAGHTMMTLPVKNLLQLLYPNLVRLDEFLVKAYSKANEFKVSRLPLTAESLDSRGLYIYNDGFRFVIWFGRMLSPDIAMNLLSQDFATDLSKVILCERDGEMSRKLMAILEKIRVTDPSYYQLCHLVRQGEQPREGFFLLANLVEDQAGGMNGYLDWILKIHRQVQQHP</sequence>
<dbReference type="OrthoDB" id="49016at2759"/>
<dbReference type="Pfam" id="PF04810">
    <property type="entry name" value="zf-Sec23_Sec24"/>
    <property type="match status" value="1"/>
</dbReference>
<dbReference type="AlphaFoldDB" id="A0A6A4LZ74"/>
<feature type="compositionally biased region" description="Polar residues" evidence="4">
    <location>
        <begin position="1"/>
        <end position="13"/>
    </location>
</feature>
<dbReference type="InterPro" id="IPR036180">
    <property type="entry name" value="Gelsolin-like_dom_sf"/>
</dbReference>
<dbReference type="GO" id="GO:0090110">
    <property type="term" value="P:COPII-coated vesicle cargo loading"/>
    <property type="evidence" value="ECO:0007669"/>
    <property type="project" value="TreeGrafter"/>
</dbReference>
<dbReference type="Gene3D" id="2.30.30.380">
    <property type="entry name" value="Zn-finger domain of Sec23/24"/>
    <property type="match status" value="1"/>
</dbReference>
<feature type="domain" description="Sec23/Sec24 trunk" evidence="6">
    <location>
        <begin position="439"/>
        <end position="548"/>
    </location>
</feature>
<dbReference type="GO" id="GO:0070971">
    <property type="term" value="C:endoplasmic reticulum exit site"/>
    <property type="evidence" value="ECO:0007669"/>
    <property type="project" value="TreeGrafter"/>
</dbReference>
<dbReference type="PANTHER" id="PTHR13803:SF39">
    <property type="entry name" value="SECRETORY 24AB, ISOFORM A"/>
    <property type="match status" value="1"/>
</dbReference>
<comment type="subcellular location">
    <subcellularLocation>
        <location evidence="1">Golgi apparatus membrane</location>
    </subcellularLocation>
</comment>
<dbReference type="InterPro" id="IPR036465">
    <property type="entry name" value="vWFA_dom_sf"/>
</dbReference>
<organism evidence="7 8">
    <name type="scientific">Rhododendron williamsianum</name>
    <dbReference type="NCBI Taxonomy" id="262921"/>
    <lineage>
        <taxon>Eukaryota</taxon>
        <taxon>Viridiplantae</taxon>
        <taxon>Streptophyta</taxon>
        <taxon>Embryophyta</taxon>
        <taxon>Tracheophyta</taxon>
        <taxon>Spermatophyta</taxon>
        <taxon>Magnoliopsida</taxon>
        <taxon>eudicotyledons</taxon>
        <taxon>Gunneridae</taxon>
        <taxon>Pentapetalae</taxon>
        <taxon>asterids</taxon>
        <taxon>Ericales</taxon>
        <taxon>Ericaceae</taxon>
        <taxon>Ericoideae</taxon>
        <taxon>Rhodoreae</taxon>
        <taxon>Rhododendron</taxon>
    </lineage>
</organism>
<dbReference type="Pfam" id="PF04811">
    <property type="entry name" value="Sec23_trunk"/>
    <property type="match status" value="2"/>
</dbReference>
<dbReference type="InterPro" id="IPR036174">
    <property type="entry name" value="Znf_Sec23_Sec24_sf"/>
</dbReference>
<reference evidence="7 8" key="1">
    <citation type="journal article" date="2019" name="Genome Biol. Evol.">
        <title>The Rhododendron genome and chromosomal organization provide insight into shared whole-genome duplications across the heath family (Ericaceae).</title>
        <authorList>
            <person name="Soza V.L."/>
            <person name="Lindsley D."/>
            <person name="Waalkes A."/>
            <person name="Ramage E."/>
            <person name="Patwardhan R.P."/>
            <person name="Burton J.N."/>
            <person name="Adey A."/>
            <person name="Kumar A."/>
            <person name="Qiu R."/>
            <person name="Shendure J."/>
            <person name="Hall B."/>
        </authorList>
    </citation>
    <scope>NUCLEOTIDE SEQUENCE [LARGE SCALE GENOMIC DNA]</scope>
    <source>
        <strain evidence="7">RSF 1966-606</strain>
    </source>
</reference>
<dbReference type="GO" id="GO:0030127">
    <property type="term" value="C:COPII vesicle coat"/>
    <property type="evidence" value="ECO:0007669"/>
    <property type="project" value="InterPro"/>
</dbReference>
<protein>
    <recommendedName>
        <fullName evidence="9">Zinc finger Sec23/Sec24-type domain-containing protein</fullName>
    </recommendedName>
</protein>
<feature type="compositionally biased region" description="Polar residues" evidence="4">
    <location>
        <begin position="27"/>
        <end position="36"/>
    </location>
</feature>
<dbReference type="InterPro" id="IPR006896">
    <property type="entry name" value="Sec23/24_trunk_dom"/>
</dbReference>
<keyword evidence="8" id="KW-1185">Reference proteome</keyword>
<gene>
    <name evidence="7" type="ORF">C3L33_07456</name>
</gene>
<feature type="domain" description="Sec23/Sec24 trunk" evidence="6">
    <location>
        <begin position="705"/>
        <end position="853"/>
    </location>
</feature>
<dbReference type="SUPFAM" id="SSF82919">
    <property type="entry name" value="Zn-finger domain of Sec23/24"/>
    <property type="match status" value="2"/>
</dbReference>
<evidence type="ECO:0000259" key="6">
    <source>
        <dbReference type="Pfam" id="PF04811"/>
    </source>
</evidence>
<accession>A0A6A4LZ74</accession>